<organism evidence="1 2">
    <name type="scientific">Pseudomassariella vexata</name>
    <dbReference type="NCBI Taxonomy" id="1141098"/>
    <lineage>
        <taxon>Eukaryota</taxon>
        <taxon>Fungi</taxon>
        <taxon>Dikarya</taxon>
        <taxon>Ascomycota</taxon>
        <taxon>Pezizomycotina</taxon>
        <taxon>Sordariomycetes</taxon>
        <taxon>Xylariomycetidae</taxon>
        <taxon>Amphisphaeriales</taxon>
        <taxon>Pseudomassariaceae</taxon>
        <taxon>Pseudomassariella</taxon>
    </lineage>
</organism>
<dbReference type="InParanoid" id="A0A1Y2D9M6"/>
<dbReference type="Pfam" id="PF19535">
    <property type="entry name" value="DUF6060"/>
    <property type="match status" value="1"/>
</dbReference>
<dbReference type="Proteomes" id="UP000193689">
    <property type="component" value="Unassembled WGS sequence"/>
</dbReference>
<proteinExistence type="predicted"/>
<comment type="caution">
    <text evidence="1">The sequence shown here is derived from an EMBL/GenBank/DDBJ whole genome shotgun (WGS) entry which is preliminary data.</text>
</comment>
<accession>A0A1Y2D9M6</accession>
<evidence type="ECO:0000313" key="1">
    <source>
        <dbReference type="EMBL" id="ORY55917.1"/>
    </source>
</evidence>
<dbReference type="InterPro" id="IPR045702">
    <property type="entry name" value="DUF6060"/>
</dbReference>
<dbReference type="GeneID" id="63779339"/>
<dbReference type="EMBL" id="MCFJ01000025">
    <property type="protein sequence ID" value="ORY55917.1"/>
    <property type="molecule type" value="Genomic_DNA"/>
</dbReference>
<name>A0A1Y2D9M6_9PEZI</name>
<keyword evidence="2" id="KW-1185">Reference proteome</keyword>
<sequence length="284" mass="29833">MDHFQADDPNDPGCSTASIGLPGWPTIGNSQYAVWLDSSPIDEGCQLIFYNPPPPGDQSGFKAPASSQDFGQIHCCGDECAKFIVTKREEEPASAPAPAVRTLPAASDITQIKRAPLMGHNVPVKRNTDCTFPATDGKTQTRYGAQVKVGAQVDCPTDSKLGCPMTGEYTAGTTVGTTDKQTTSVSGGGGFFGFLAAVGHDWSHSNNWQSQTSFSKSYSLTIDAGDSGYFTFMPKLTCATGSFSGDQCEKARLVGDDLGCIPALIAGDDGRGEPDGILNTVLVN</sequence>
<dbReference type="AlphaFoldDB" id="A0A1Y2D9M6"/>
<evidence type="ECO:0000313" key="2">
    <source>
        <dbReference type="Proteomes" id="UP000193689"/>
    </source>
</evidence>
<reference evidence="1 2" key="1">
    <citation type="submission" date="2016-07" db="EMBL/GenBank/DDBJ databases">
        <title>Pervasive Adenine N6-methylation of Active Genes in Fungi.</title>
        <authorList>
            <consortium name="DOE Joint Genome Institute"/>
            <person name="Mondo S.J."/>
            <person name="Dannebaum R.O."/>
            <person name="Kuo R.C."/>
            <person name="Labutti K."/>
            <person name="Haridas S."/>
            <person name="Kuo A."/>
            <person name="Salamov A."/>
            <person name="Ahrendt S.R."/>
            <person name="Lipzen A."/>
            <person name="Sullivan W."/>
            <person name="Andreopoulos W.B."/>
            <person name="Clum A."/>
            <person name="Lindquist E."/>
            <person name="Daum C."/>
            <person name="Ramamoorthy G.K."/>
            <person name="Gryganskyi A."/>
            <person name="Culley D."/>
            <person name="Magnuson J.K."/>
            <person name="James T.Y."/>
            <person name="O'Malley M.A."/>
            <person name="Stajich J.E."/>
            <person name="Spatafora J.W."/>
            <person name="Visel A."/>
            <person name="Grigoriev I.V."/>
        </authorList>
    </citation>
    <scope>NUCLEOTIDE SEQUENCE [LARGE SCALE GENOMIC DNA]</scope>
    <source>
        <strain evidence="1 2">CBS 129021</strain>
    </source>
</reference>
<dbReference type="OrthoDB" id="4995826at2759"/>
<protein>
    <submittedName>
        <fullName evidence="1">Uncharacterized protein</fullName>
    </submittedName>
</protein>
<dbReference type="RefSeq" id="XP_040709869.1">
    <property type="nucleotide sequence ID" value="XM_040863127.1"/>
</dbReference>
<gene>
    <name evidence="1" type="ORF">BCR38DRAFT_478996</name>
</gene>